<name>X1GUT8_9ZZZZ</name>
<reference evidence="1" key="1">
    <citation type="journal article" date="2014" name="Front. Microbiol.">
        <title>High frequency of phylogenetically diverse reductive dehalogenase-homologous genes in deep subseafloor sedimentary metagenomes.</title>
        <authorList>
            <person name="Kawai M."/>
            <person name="Futagami T."/>
            <person name="Toyoda A."/>
            <person name="Takaki Y."/>
            <person name="Nishi S."/>
            <person name="Hori S."/>
            <person name="Arai W."/>
            <person name="Tsubouchi T."/>
            <person name="Morono Y."/>
            <person name="Uchiyama I."/>
            <person name="Ito T."/>
            <person name="Fujiyama A."/>
            <person name="Inagaki F."/>
            <person name="Takami H."/>
        </authorList>
    </citation>
    <scope>NUCLEOTIDE SEQUENCE</scope>
    <source>
        <strain evidence="1">Expedition CK06-06</strain>
    </source>
</reference>
<gene>
    <name evidence="1" type="ORF">S03H2_33197</name>
</gene>
<sequence length="220" mass="25152">MQSRERAVIAGTYTQSSVRARIEAFFLDNIGKVATREQIMEVATDPKTGRTPENWHQRLSELRTDYGYTILTWRNRGDLRVSEYLMPSAERRERAGERVRPTTATWQAVLEKAGYRCAWSEGVEICGLVDGALDPIGGGTVRLTPDHKQPHSINPAADPNDPDKWQPLCGRHQVVKKNYWDDETGWLNVYAIVQSASEAEKLRVYKFLRDYFGQRGRLLL</sequence>
<comment type="caution">
    <text evidence="1">The sequence shown here is derived from an EMBL/GenBank/DDBJ whole genome shotgun (WGS) entry which is preliminary data.</text>
</comment>
<proteinExistence type="predicted"/>
<evidence type="ECO:0008006" key="2">
    <source>
        <dbReference type="Google" id="ProtNLM"/>
    </source>
</evidence>
<dbReference type="AlphaFoldDB" id="X1GUT8"/>
<organism evidence="1">
    <name type="scientific">marine sediment metagenome</name>
    <dbReference type="NCBI Taxonomy" id="412755"/>
    <lineage>
        <taxon>unclassified sequences</taxon>
        <taxon>metagenomes</taxon>
        <taxon>ecological metagenomes</taxon>
    </lineage>
</organism>
<protein>
    <recommendedName>
        <fullName evidence="2">Restriction endonuclease</fullName>
    </recommendedName>
</protein>
<dbReference type="EMBL" id="BARU01020194">
    <property type="protein sequence ID" value="GAH60922.1"/>
    <property type="molecule type" value="Genomic_DNA"/>
</dbReference>
<accession>X1GUT8</accession>
<evidence type="ECO:0000313" key="1">
    <source>
        <dbReference type="EMBL" id="GAH60922.1"/>
    </source>
</evidence>